<dbReference type="AlphaFoldDB" id="A0A8T0EDV7"/>
<protein>
    <recommendedName>
        <fullName evidence="4">Secreted protein</fullName>
    </recommendedName>
</protein>
<evidence type="ECO:0000313" key="3">
    <source>
        <dbReference type="Proteomes" id="UP000807504"/>
    </source>
</evidence>
<keyword evidence="1" id="KW-0732">Signal</keyword>
<dbReference type="EMBL" id="JABXBU010002230">
    <property type="protein sequence ID" value="KAF8768345.1"/>
    <property type="molecule type" value="Genomic_DNA"/>
</dbReference>
<evidence type="ECO:0000256" key="1">
    <source>
        <dbReference type="SAM" id="SignalP"/>
    </source>
</evidence>
<reference evidence="2" key="2">
    <citation type="submission" date="2020-06" db="EMBL/GenBank/DDBJ databases">
        <authorList>
            <person name="Sheffer M."/>
        </authorList>
    </citation>
    <scope>NUCLEOTIDE SEQUENCE</scope>
</reference>
<evidence type="ECO:0008006" key="4">
    <source>
        <dbReference type="Google" id="ProtNLM"/>
    </source>
</evidence>
<keyword evidence="3" id="KW-1185">Reference proteome</keyword>
<comment type="caution">
    <text evidence="2">The sequence shown here is derived from an EMBL/GenBank/DDBJ whole genome shotgun (WGS) entry which is preliminary data.</text>
</comment>
<organism evidence="2 3">
    <name type="scientific">Argiope bruennichi</name>
    <name type="common">Wasp spider</name>
    <name type="synonym">Aranea bruennichi</name>
    <dbReference type="NCBI Taxonomy" id="94029"/>
    <lineage>
        <taxon>Eukaryota</taxon>
        <taxon>Metazoa</taxon>
        <taxon>Ecdysozoa</taxon>
        <taxon>Arthropoda</taxon>
        <taxon>Chelicerata</taxon>
        <taxon>Arachnida</taxon>
        <taxon>Araneae</taxon>
        <taxon>Araneomorphae</taxon>
        <taxon>Entelegynae</taxon>
        <taxon>Araneoidea</taxon>
        <taxon>Araneidae</taxon>
        <taxon>Argiope</taxon>
    </lineage>
</organism>
<proteinExistence type="predicted"/>
<sequence>MMLRASFLLRLFHFSCSTNDELRKRCSINSTKHICRFLAKMKEEPCREDSGVYTCSGLLFSLRMLARADGLILNSDLMYPILHVASTAFGDERICYKCIRISEEF</sequence>
<reference evidence="2" key="1">
    <citation type="journal article" date="2020" name="bioRxiv">
        <title>Chromosome-level reference genome of the European wasp spider Argiope bruennichi: a resource for studies on range expansion and evolutionary adaptation.</title>
        <authorList>
            <person name="Sheffer M.M."/>
            <person name="Hoppe A."/>
            <person name="Krehenwinkel H."/>
            <person name="Uhl G."/>
            <person name="Kuss A.W."/>
            <person name="Jensen L."/>
            <person name="Jensen C."/>
            <person name="Gillespie R.G."/>
            <person name="Hoff K.J."/>
            <person name="Prost S."/>
        </authorList>
    </citation>
    <scope>NUCLEOTIDE SEQUENCE</scope>
</reference>
<accession>A0A8T0EDV7</accession>
<feature type="signal peptide" evidence="1">
    <location>
        <begin position="1"/>
        <end position="17"/>
    </location>
</feature>
<feature type="chain" id="PRO_5035852313" description="Secreted protein" evidence="1">
    <location>
        <begin position="18"/>
        <end position="105"/>
    </location>
</feature>
<evidence type="ECO:0000313" key="2">
    <source>
        <dbReference type="EMBL" id="KAF8768345.1"/>
    </source>
</evidence>
<gene>
    <name evidence="2" type="ORF">HNY73_021176</name>
</gene>
<name>A0A8T0EDV7_ARGBR</name>
<dbReference type="Proteomes" id="UP000807504">
    <property type="component" value="Unassembled WGS sequence"/>
</dbReference>